<accession>A0ABR1ZB30</accession>
<organism evidence="2 3">
    <name type="scientific">Hibiscus sabdariffa</name>
    <name type="common">roselle</name>
    <dbReference type="NCBI Taxonomy" id="183260"/>
    <lineage>
        <taxon>Eukaryota</taxon>
        <taxon>Viridiplantae</taxon>
        <taxon>Streptophyta</taxon>
        <taxon>Embryophyta</taxon>
        <taxon>Tracheophyta</taxon>
        <taxon>Spermatophyta</taxon>
        <taxon>Magnoliopsida</taxon>
        <taxon>eudicotyledons</taxon>
        <taxon>Gunneridae</taxon>
        <taxon>Pentapetalae</taxon>
        <taxon>rosids</taxon>
        <taxon>malvids</taxon>
        <taxon>Malvales</taxon>
        <taxon>Malvaceae</taxon>
        <taxon>Malvoideae</taxon>
        <taxon>Hibiscus</taxon>
    </lineage>
</organism>
<reference evidence="2 3" key="1">
    <citation type="journal article" date="2024" name="G3 (Bethesda)">
        <title>Genome assembly of Hibiscus sabdariffa L. provides insights into metabolisms of medicinal natural products.</title>
        <authorList>
            <person name="Kim T."/>
        </authorList>
    </citation>
    <scope>NUCLEOTIDE SEQUENCE [LARGE SCALE GENOMIC DNA]</scope>
    <source>
        <strain evidence="2">TK-2024</strain>
        <tissue evidence="2">Old leaves</tissue>
    </source>
</reference>
<proteinExistence type="predicted"/>
<sequence>MPSFMEFMMAWCEEDAGMLLELELDDLQVTRLLIGQGEVDRTLRWSILFGICFFWFWLSKIRRVWCEDNHLSNGMVKMMRDNELEF</sequence>
<evidence type="ECO:0000313" key="3">
    <source>
        <dbReference type="Proteomes" id="UP001396334"/>
    </source>
</evidence>
<evidence type="ECO:0000313" key="2">
    <source>
        <dbReference type="EMBL" id="KAK8477346.1"/>
    </source>
</evidence>
<keyword evidence="1" id="KW-1133">Transmembrane helix</keyword>
<comment type="caution">
    <text evidence="2">The sequence shown here is derived from an EMBL/GenBank/DDBJ whole genome shotgun (WGS) entry which is preliminary data.</text>
</comment>
<protein>
    <submittedName>
        <fullName evidence="2">Uncharacterized protein</fullName>
    </submittedName>
</protein>
<dbReference type="EMBL" id="JBBPBN010001807">
    <property type="protein sequence ID" value="KAK8477346.1"/>
    <property type="molecule type" value="Genomic_DNA"/>
</dbReference>
<keyword evidence="3" id="KW-1185">Reference proteome</keyword>
<keyword evidence="1" id="KW-0812">Transmembrane</keyword>
<name>A0ABR1ZB30_9ROSI</name>
<keyword evidence="1" id="KW-0472">Membrane</keyword>
<gene>
    <name evidence="2" type="ORF">V6N11_029207</name>
</gene>
<feature type="transmembrane region" description="Helical" evidence="1">
    <location>
        <begin position="42"/>
        <end position="58"/>
    </location>
</feature>
<dbReference type="Proteomes" id="UP001396334">
    <property type="component" value="Unassembled WGS sequence"/>
</dbReference>
<evidence type="ECO:0000256" key="1">
    <source>
        <dbReference type="SAM" id="Phobius"/>
    </source>
</evidence>